<dbReference type="AlphaFoldDB" id="A0A284S9A7"/>
<evidence type="ECO:0000256" key="1">
    <source>
        <dbReference type="SAM" id="MobiDB-lite"/>
    </source>
</evidence>
<feature type="compositionally biased region" description="Basic and acidic residues" evidence="1">
    <location>
        <begin position="33"/>
        <end position="51"/>
    </location>
</feature>
<evidence type="ECO:0000313" key="2">
    <source>
        <dbReference type="EMBL" id="SJL17590.1"/>
    </source>
</evidence>
<accession>A0A284S9A7</accession>
<protein>
    <submittedName>
        <fullName evidence="2">Uncharacterized protein</fullName>
    </submittedName>
</protein>
<dbReference type="Proteomes" id="UP000219338">
    <property type="component" value="Unassembled WGS sequence"/>
</dbReference>
<gene>
    <name evidence="2" type="ORF">ARMOST_21142</name>
</gene>
<reference evidence="3" key="1">
    <citation type="journal article" date="2017" name="Nat. Ecol. Evol.">
        <title>Genome expansion and lineage-specific genetic innovations in the forest pathogenic fungi Armillaria.</title>
        <authorList>
            <person name="Sipos G."/>
            <person name="Prasanna A.N."/>
            <person name="Walter M.C."/>
            <person name="O'Connor E."/>
            <person name="Balint B."/>
            <person name="Krizsan K."/>
            <person name="Kiss B."/>
            <person name="Hess J."/>
            <person name="Varga T."/>
            <person name="Slot J."/>
            <person name="Riley R."/>
            <person name="Boka B."/>
            <person name="Rigling D."/>
            <person name="Barry K."/>
            <person name="Lee J."/>
            <person name="Mihaltcheva S."/>
            <person name="LaButti K."/>
            <person name="Lipzen A."/>
            <person name="Waldron R."/>
            <person name="Moloney N.M."/>
            <person name="Sperisen C."/>
            <person name="Kredics L."/>
            <person name="Vagvoelgyi C."/>
            <person name="Patrignani A."/>
            <person name="Fitzpatrick D."/>
            <person name="Nagy I."/>
            <person name="Doyle S."/>
            <person name="Anderson J.B."/>
            <person name="Grigoriev I.V."/>
            <person name="Gueldener U."/>
            <person name="Muensterkoetter M."/>
            <person name="Nagy L.G."/>
        </authorList>
    </citation>
    <scope>NUCLEOTIDE SEQUENCE [LARGE SCALE GENOMIC DNA]</scope>
    <source>
        <strain evidence="3">C18/9</strain>
    </source>
</reference>
<feature type="region of interest" description="Disordered" evidence="1">
    <location>
        <begin position="32"/>
        <end position="59"/>
    </location>
</feature>
<dbReference type="EMBL" id="FUEG01000046">
    <property type="protein sequence ID" value="SJL17590.1"/>
    <property type="molecule type" value="Genomic_DNA"/>
</dbReference>
<proteinExistence type="predicted"/>
<dbReference type="OrthoDB" id="10502528at2759"/>
<organism evidence="2 3">
    <name type="scientific">Armillaria ostoyae</name>
    <name type="common">Armillaria root rot fungus</name>
    <dbReference type="NCBI Taxonomy" id="47428"/>
    <lineage>
        <taxon>Eukaryota</taxon>
        <taxon>Fungi</taxon>
        <taxon>Dikarya</taxon>
        <taxon>Basidiomycota</taxon>
        <taxon>Agaricomycotina</taxon>
        <taxon>Agaricomycetes</taxon>
        <taxon>Agaricomycetidae</taxon>
        <taxon>Agaricales</taxon>
        <taxon>Marasmiineae</taxon>
        <taxon>Physalacriaceae</taxon>
        <taxon>Armillaria</taxon>
    </lineage>
</organism>
<evidence type="ECO:0000313" key="3">
    <source>
        <dbReference type="Proteomes" id="UP000219338"/>
    </source>
</evidence>
<sequence>MKTSHRQMCWECSTLPARLSLLCEVPSLGHQGRATEGRSARGMHSLKEHIKPFQTQTRRRWGRHARTTDSCLDGGVVISSAIFGD</sequence>
<name>A0A284S9A7_ARMOS</name>
<keyword evidence="3" id="KW-1185">Reference proteome</keyword>